<evidence type="ECO:0000256" key="7">
    <source>
        <dbReference type="PROSITE-ProRule" id="PRU01360"/>
    </source>
</evidence>
<accession>A0ABT8L7E0</accession>
<evidence type="ECO:0000313" key="10">
    <source>
        <dbReference type="EMBL" id="MDN5213675.1"/>
    </source>
</evidence>
<keyword evidence="3 7" id="KW-1134">Transmembrane beta strand</keyword>
<evidence type="ECO:0000256" key="8">
    <source>
        <dbReference type="SAM" id="SignalP"/>
    </source>
</evidence>
<evidence type="ECO:0000256" key="4">
    <source>
        <dbReference type="ARBA" id="ARBA00022692"/>
    </source>
</evidence>
<dbReference type="SUPFAM" id="SSF56935">
    <property type="entry name" value="Porins"/>
    <property type="match status" value="1"/>
</dbReference>
<dbReference type="PROSITE" id="PS52016">
    <property type="entry name" value="TONB_DEPENDENT_REC_3"/>
    <property type="match status" value="1"/>
</dbReference>
<dbReference type="InterPro" id="IPR037066">
    <property type="entry name" value="Plug_dom_sf"/>
</dbReference>
<dbReference type="Pfam" id="PF07715">
    <property type="entry name" value="Plug"/>
    <property type="match status" value="1"/>
</dbReference>
<gene>
    <name evidence="10" type="ORF">QQ020_16505</name>
</gene>
<dbReference type="NCBIfam" id="TIGR04056">
    <property type="entry name" value="OMP_RagA_SusC"/>
    <property type="match status" value="1"/>
</dbReference>
<feature type="signal peptide" evidence="8">
    <location>
        <begin position="1"/>
        <end position="27"/>
    </location>
</feature>
<dbReference type="Gene3D" id="2.40.170.20">
    <property type="entry name" value="TonB-dependent receptor, beta-barrel domain"/>
    <property type="match status" value="1"/>
</dbReference>
<sequence>MTKILRSKTKLRFRLLACLILLQCALAANTWSIGRHVTKIDRELKDVAILENDSIPESENHGINHKIVKGRDLQDIPAADLENLLQGRLSGFFVQNWTGSPGVQSIMSVTSVNTLPLNIDNKPLILINDIPIYLDPSMASRINPLSQVSPENIESIELLNRATSLALYGARGSNGVIRITTRDGSGFDRTRISLNVSGGVNFEPQLRQTISGNQERIRLRRLYDKALVLPGDVNGITLPPALTDSLNSFYGFKSDWQEQDYEPKLTQNYNLNIGNSGVYGHYFLHLGYYNEESSRVDVGLKRYNLNLNTRYNVTNRLFLDVYLHAGLIKRGNAVSNLFSHSFFPQNDNSTLFPPTIFIDDDEVRDENTNNHIIYSTRIKYNLTDHIKLKSLVGLDYETGRRDFFLPSTINNGEIFTSSFTSRRLRIINENTINYFRNINNRPLNFTLGQSIIASDLQFTEVSATRDGEGTSNFVKTIGDNFSLQDIDAGSFLSKNNLFSFFADIDYEVINGLTLRGVVRLDGTSKLPKDERWGVYPALGMDWKFGGIDLLSGLTWLSSATLSADFGWSGTLPVEDHLWKSDIRTVGDYGGITGVTRYARRNDSFTNPKSTNANVGLNIGLLQNKVFASAEYFINDVEDYYYQALLPNTVGFSPEFKNGIGMKTTGLNFSLSSQFKIGGLLWHAQLNTSIISNEVTALPSDVSPQYGSLTVGKPINGLYAFAADGHYANDAEVPVNPKTGKKLSFSGVEFTEGMPKILDKNGDYILDQNDRFFVGSPQPDFYGGFANHFEFKGFYLDALFSFFYGGNILTESVENRLTSNMNELNRGMFQSLGVESNYYLMNTDDNHVSIQGIAKVEEATHMRLNNLTVGYRLNEATLSKLGFSQGRIYVTGQNLFVGGSSYSGLDPEENWNAINRFDLSTTGIPRYKSVSLGVSIGL</sequence>
<keyword evidence="5 7" id="KW-0472">Membrane</keyword>
<dbReference type="Gene3D" id="2.170.130.10">
    <property type="entry name" value="TonB-dependent receptor, plug domain"/>
    <property type="match status" value="1"/>
</dbReference>
<keyword evidence="8" id="KW-0732">Signal</keyword>
<feature type="domain" description="TonB-dependent receptor plug" evidence="9">
    <location>
        <begin position="67"/>
        <end position="176"/>
    </location>
</feature>
<comment type="similarity">
    <text evidence="7">Belongs to the TonB-dependent receptor family.</text>
</comment>
<name>A0ABT8L7E0_9BACT</name>
<reference evidence="10" key="1">
    <citation type="submission" date="2023-06" db="EMBL/GenBank/DDBJ databases">
        <title>Genomic of Agaribacillus aureum.</title>
        <authorList>
            <person name="Wang G."/>
        </authorList>
    </citation>
    <scope>NUCLEOTIDE SEQUENCE</scope>
    <source>
        <strain evidence="10">BMA12</strain>
    </source>
</reference>
<evidence type="ECO:0000256" key="5">
    <source>
        <dbReference type="ARBA" id="ARBA00023136"/>
    </source>
</evidence>
<dbReference type="InterPro" id="IPR036942">
    <property type="entry name" value="Beta-barrel_TonB_sf"/>
</dbReference>
<feature type="chain" id="PRO_5045173002" evidence="8">
    <location>
        <begin position="28"/>
        <end position="937"/>
    </location>
</feature>
<proteinExistence type="inferred from homology"/>
<dbReference type="EMBL" id="JAUJEB010000003">
    <property type="protein sequence ID" value="MDN5213675.1"/>
    <property type="molecule type" value="Genomic_DNA"/>
</dbReference>
<keyword evidence="4 7" id="KW-0812">Transmembrane</keyword>
<dbReference type="RefSeq" id="WP_346759012.1">
    <property type="nucleotide sequence ID" value="NZ_JAUJEB010000003.1"/>
</dbReference>
<keyword evidence="2 7" id="KW-0813">Transport</keyword>
<evidence type="ECO:0000256" key="6">
    <source>
        <dbReference type="ARBA" id="ARBA00023237"/>
    </source>
</evidence>
<evidence type="ECO:0000259" key="9">
    <source>
        <dbReference type="Pfam" id="PF07715"/>
    </source>
</evidence>
<evidence type="ECO:0000256" key="1">
    <source>
        <dbReference type="ARBA" id="ARBA00004571"/>
    </source>
</evidence>
<comment type="caution">
    <text evidence="10">The sequence shown here is derived from an EMBL/GenBank/DDBJ whole genome shotgun (WGS) entry which is preliminary data.</text>
</comment>
<keyword evidence="11" id="KW-1185">Reference proteome</keyword>
<evidence type="ECO:0000256" key="2">
    <source>
        <dbReference type="ARBA" id="ARBA00022448"/>
    </source>
</evidence>
<keyword evidence="6 7" id="KW-0998">Cell outer membrane</keyword>
<evidence type="ECO:0000313" key="11">
    <source>
        <dbReference type="Proteomes" id="UP001172083"/>
    </source>
</evidence>
<dbReference type="Proteomes" id="UP001172083">
    <property type="component" value="Unassembled WGS sequence"/>
</dbReference>
<dbReference type="InterPro" id="IPR039426">
    <property type="entry name" value="TonB-dep_rcpt-like"/>
</dbReference>
<dbReference type="InterPro" id="IPR023996">
    <property type="entry name" value="TonB-dep_OMP_SusC/RagA"/>
</dbReference>
<comment type="subcellular location">
    <subcellularLocation>
        <location evidence="1 7">Cell outer membrane</location>
        <topology evidence="1 7">Multi-pass membrane protein</topology>
    </subcellularLocation>
</comment>
<protein>
    <submittedName>
        <fullName evidence="10">SusC/RagA family TonB-linked outer membrane protein</fullName>
    </submittedName>
</protein>
<evidence type="ECO:0000256" key="3">
    <source>
        <dbReference type="ARBA" id="ARBA00022452"/>
    </source>
</evidence>
<dbReference type="InterPro" id="IPR012910">
    <property type="entry name" value="Plug_dom"/>
</dbReference>
<organism evidence="10 11">
    <name type="scientific">Agaribacillus aureus</name>
    <dbReference type="NCBI Taxonomy" id="3051825"/>
    <lineage>
        <taxon>Bacteria</taxon>
        <taxon>Pseudomonadati</taxon>
        <taxon>Bacteroidota</taxon>
        <taxon>Cytophagia</taxon>
        <taxon>Cytophagales</taxon>
        <taxon>Splendidivirgaceae</taxon>
        <taxon>Agaribacillus</taxon>
    </lineage>
</organism>